<dbReference type="RefSeq" id="XP_018998817.1">
    <property type="nucleotide sequence ID" value="XM_019134112.1"/>
</dbReference>
<dbReference type="GO" id="GO:1990904">
    <property type="term" value="C:ribonucleoprotein complex"/>
    <property type="evidence" value="ECO:0007669"/>
    <property type="project" value="UniProtKB-KW"/>
</dbReference>
<dbReference type="GO" id="GO:1990726">
    <property type="term" value="C:Lsm1-7-Pat1 complex"/>
    <property type="evidence" value="ECO:0007669"/>
    <property type="project" value="TreeGrafter"/>
</dbReference>
<dbReference type="GO" id="GO:0003729">
    <property type="term" value="F:mRNA binding"/>
    <property type="evidence" value="ECO:0007669"/>
    <property type="project" value="TreeGrafter"/>
</dbReference>
<dbReference type="AlphaFoldDB" id="A0A1E3I8V0"/>
<evidence type="ECO:0000256" key="2">
    <source>
        <dbReference type="ARBA" id="ARBA00022490"/>
    </source>
</evidence>
<accession>A0A1E3I8V0</accession>
<evidence type="ECO:0000259" key="7">
    <source>
        <dbReference type="PROSITE" id="PS52002"/>
    </source>
</evidence>
<evidence type="ECO:0000313" key="8">
    <source>
        <dbReference type="EMBL" id="ODN85014.1"/>
    </source>
</evidence>
<dbReference type="Pfam" id="PF01423">
    <property type="entry name" value="LSM"/>
    <property type="match status" value="1"/>
</dbReference>
<dbReference type="InterPro" id="IPR034104">
    <property type="entry name" value="Lsm1"/>
</dbReference>
<sequence>MDALIPFTTSGSLVDLVDKKVLVILRDGRKLTGVFRSYDQFANFLLESCVERLHYKLEYADRDIGILLIRGENVVALGEIDLIQEDLVPLREVPLEEIEQKISAESKRRERDQLVKDKVLSKMGFVSEGKEGDAY</sequence>
<keyword evidence="2 6" id="KW-0963">Cytoplasm</keyword>
<evidence type="ECO:0000256" key="6">
    <source>
        <dbReference type="RuleBase" id="RU365047"/>
    </source>
</evidence>
<dbReference type="CDD" id="cd01728">
    <property type="entry name" value="LSm1"/>
    <property type="match status" value="1"/>
</dbReference>
<evidence type="ECO:0000256" key="4">
    <source>
        <dbReference type="ARBA" id="ARBA00022884"/>
    </source>
</evidence>
<gene>
    <name evidence="6" type="primary">LSM1</name>
    <name evidence="8" type="ORF">L202_00845</name>
</gene>
<reference evidence="8 9" key="1">
    <citation type="submission" date="2016-06" db="EMBL/GenBank/DDBJ databases">
        <title>Evolution of pathogenesis and genome organization in the Tremellales.</title>
        <authorList>
            <person name="Cuomo C."/>
            <person name="Litvintseva A."/>
            <person name="Heitman J."/>
            <person name="Chen Y."/>
            <person name="Sun S."/>
            <person name="Springer D."/>
            <person name="Dromer F."/>
            <person name="Young S."/>
            <person name="Zeng Q."/>
            <person name="Chapman S."/>
            <person name="Gujja S."/>
            <person name="Saif S."/>
            <person name="Birren B."/>
        </authorList>
    </citation>
    <scope>NUCLEOTIDE SEQUENCE [LARGE SCALE GENOMIC DNA]</scope>
    <source>
        <strain evidence="8 9">CBS 6039</strain>
    </source>
</reference>
<dbReference type="PANTHER" id="PTHR15588:SF8">
    <property type="entry name" value="U6 SNRNA-ASSOCIATED SM-LIKE PROTEIN LSM1"/>
    <property type="match status" value="1"/>
</dbReference>
<keyword evidence="4 6" id="KW-0694">RNA-binding</keyword>
<dbReference type="GO" id="GO:0000290">
    <property type="term" value="P:deadenylation-dependent decapping of nuclear-transcribed mRNA"/>
    <property type="evidence" value="ECO:0007669"/>
    <property type="project" value="TreeGrafter"/>
</dbReference>
<dbReference type="EMBL" id="AWGJ01000001">
    <property type="protein sequence ID" value="ODN85014.1"/>
    <property type="molecule type" value="Genomic_DNA"/>
</dbReference>
<dbReference type="Gene3D" id="2.30.30.100">
    <property type="match status" value="1"/>
</dbReference>
<dbReference type="STRING" id="1295533.A0A1E3I8V0"/>
<dbReference type="SMART" id="SM00651">
    <property type="entry name" value="Sm"/>
    <property type="match status" value="1"/>
</dbReference>
<comment type="subcellular location">
    <subcellularLocation>
        <location evidence="6">Cytoplasm</location>
    </subcellularLocation>
    <subcellularLocation>
        <location evidence="6">Cytoplasm</location>
        <location evidence="6">P-body</location>
    </subcellularLocation>
</comment>
<dbReference type="OrthoDB" id="10263346at2759"/>
<dbReference type="InterPro" id="IPR010920">
    <property type="entry name" value="LSM_dom_sf"/>
</dbReference>
<dbReference type="PROSITE" id="PS52002">
    <property type="entry name" value="SM"/>
    <property type="match status" value="1"/>
</dbReference>
<dbReference type="InterPro" id="IPR047575">
    <property type="entry name" value="Sm"/>
</dbReference>
<feature type="domain" description="Sm" evidence="7">
    <location>
        <begin position="8"/>
        <end position="83"/>
    </location>
</feature>
<dbReference type="GO" id="GO:0006397">
    <property type="term" value="P:mRNA processing"/>
    <property type="evidence" value="ECO:0007669"/>
    <property type="project" value="UniProtKB-UniRule"/>
</dbReference>
<proteinExistence type="inferred from homology"/>
<organism evidence="8 9">
    <name type="scientific">Cryptococcus amylolentus CBS 6039</name>
    <dbReference type="NCBI Taxonomy" id="1295533"/>
    <lineage>
        <taxon>Eukaryota</taxon>
        <taxon>Fungi</taxon>
        <taxon>Dikarya</taxon>
        <taxon>Basidiomycota</taxon>
        <taxon>Agaricomycotina</taxon>
        <taxon>Tremellomycetes</taxon>
        <taxon>Tremellales</taxon>
        <taxon>Cryptococcaceae</taxon>
        <taxon>Cryptococcus</taxon>
    </lineage>
</organism>
<comment type="subunit">
    <text evidence="6">Component of the heptameric LSM1-LSM7 complex that forms a seven-membered ring structure with a donut shape.</text>
</comment>
<comment type="similarity">
    <text evidence="1 6">Belongs to the snRNP Sm proteins family.</text>
</comment>
<evidence type="ECO:0000256" key="1">
    <source>
        <dbReference type="ARBA" id="ARBA00006850"/>
    </source>
</evidence>
<dbReference type="FunFam" id="2.30.30.100:FF:000045">
    <property type="entry name" value="U6 snRNA-associated Sm-like protein LSm1"/>
    <property type="match status" value="1"/>
</dbReference>
<protein>
    <recommendedName>
        <fullName evidence="6">U6 snRNA-associated Sm-like protein LSm1</fullName>
    </recommendedName>
</protein>
<evidence type="ECO:0000256" key="5">
    <source>
        <dbReference type="ARBA" id="ARBA00023274"/>
    </source>
</evidence>
<evidence type="ECO:0000256" key="3">
    <source>
        <dbReference type="ARBA" id="ARBA00022664"/>
    </source>
</evidence>
<comment type="caution">
    <text evidence="8">The sequence shown here is derived from an EMBL/GenBank/DDBJ whole genome shotgun (WGS) entry which is preliminary data.</text>
</comment>
<comment type="function">
    <text evidence="6">Component of the cytoplasmic LSM1-LSM7 complex which is involved in mRNA degradation.</text>
</comment>
<dbReference type="InterPro" id="IPR001163">
    <property type="entry name" value="Sm_dom_euk/arc"/>
</dbReference>
<keyword evidence="3 6" id="KW-0507">mRNA processing</keyword>
<dbReference type="GO" id="GO:0000932">
    <property type="term" value="C:P-body"/>
    <property type="evidence" value="ECO:0007669"/>
    <property type="project" value="UniProtKB-SubCell"/>
</dbReference>
<dbReference type="Proteomes" id="UP000094065">
    <property type="component" value="Unassembled WGS sequence"/>
</dbReference>
<dbReference type="PANTHER" id="PTHR15588">
    <property type="entry name" value="LSM1"/>
    <property type="match status" value="1"/>
</dbReference>
<dbReference type="SUPFAM" id="SSF50182">
    <property type="entry name" value="Sm-like ribonucleoproteins"/>
    <property type="match status" value="1"/>
</dbReference>
<evidence type="ECO:0000313" key="9">
    <source>
        <dbReference type="Proteomes" id="UP000094065"/>
    </source>
</evidence>
<dbReference type="GeneID" id="30152154"/>
<name>A0A1E3I8V0_9TREE</name>
<keyword evidence="9" id="KW-1185">Reference proteome</keyword>
<keyword evidence="5 6" id="KW-0687">Ribonucleoprotein</keyword>
<dbReference type="InterPro" id="IPR044642">
    <property type="entry name" value="PTHR15588"/>
</dbReference>